<protein>
    <submittedName>
        <fullName evidence="2">Uncharacterized protein</fullName>
    </submittedName>
</protein>
<keyword evidence="1" id="KW-1133">Transmembrane helix</keyword>
<proteinExistence type="predicted"/>
<keyword evidence="1" id="KW-0812">Transmembrane</keyword>
<evidence type="ECO:0000313" key="2">
    <source>
        <dbReference type="Ensembl" id="ENSRBIP00000037141.1"/>
    </source>
</evidence>
<dbReference type="Proteomes" id="UP000233180">
    <property type="component" value="Unassembled WGS sequence"/>
</dbReference>
<sequence>VTRSYQQWVLSATILYEILLGKATLYAVLVSALVLMAMVRRRVGLGR</sequence>
<feature type="transmembrane region" description="Helical" evidence="1">
    <location>
        <begin position="14"/>
        <end position="39"/>
    </location>
</feature>
<keyword evidence="1" id="KW-0472">Membrane</keyword>
<organism evidence="2 3">
    <name type="scientific">Rhinopithecus bieti</name>
    <name type="common">Black snub-nosed monkey</name>
    <name type="synonym">Pygathrix bieti</name>
    <dbReference type="NCBI Taxonomy" id="61621"/>
    <lineage>
        <taxon>Eukaryota</taxon>
        <taxon>Metazoa</taxon>
        <taxon>Chordata</taxon>
        <taxon>Craniata</taxon>
        <taxon>Vertebrata</taxon>
        <taxon>Euteleostomi</taxon>
        <taxon>Mammalia</taxon>
        <taxon>Eutheria</taxon>
        <taxon>Euarchontoglires</taxon>
        <taxon>Primates</taxon>
        <taxon>Haplorrhini</taxon>
        <taxon>Catarrhini</taxon>
        <taxon>Cercopithecidae</taxon>
        <taxon>Colobinae</taxon>
        <taxon>Rhinopithecus</taxon>
    </lineage>
</organism>
<name>A0A2K6MMZ7_RHIBE</name>
<dbReference type="AlphaFoldDB" id="A0A2K6MMZ7"/>
<reference evidence="2" key="2">
    <citation type="submission" date="2025-08" db="UniProtKB">
        <authorList>
            <consortium name="Ensembl"/>
        </authorList>
    </citation>
    <scope>IDENTIFICATION</scope>
</reference>
<accession>A0A2K6MMZ7</accession>
<dbReference type="Ensembl" id="ENSRBIT00000061152.1">
    <property type="protein sequence ID" value="ENSRBIP00000037141.1"/>
    <property type="gene ID" value="ENSRBIG00000042167.1"/>
</dbReference>
<evidence type="ECO:0000313" key="3">
    <source>
        <dbReference type="Proteomes" id="UP000233180"/>
    </source>
</evidence>
<dbReference type="GeneTree" id="ENSGT00940000165088"/>
<reference evidence="2 3" key="1">
    <citation type="submission" date="2016-06" db="EMBL/GenBank/DDBJ databases">
        <title>Genome of Rhinopithecus bieti.</title>
        <authorList>
            <person name="Wu"/>
            <person name="C.-I. and Zhang"/>
            <person name="Y."/>
        </authorList>
    </citation>
    <scope>NUCLEOTIDE SEQUENCE</scope>
</reference>
<reference evidence="2" key="3">
    <citation type="submission" date="2025-09" db="UniProtKB">
        <authorList>
            <consortium name="Ensembl"/>
        </authorList>
    </citation>
    <scope>IDENTIFICATION</scope>
</reference>
<keyword evidence="3" id="KW-1185">Reference proteome</keyword>
<evidence type="ECO:0000256" key="1">
    <source>
        <dbReference type="SAM" id="Phobius"/>
    </source>
</evidence>